<feature type="region of interest" description="Leucine repeat I (LRI)" evidence="3">
    <location>
        <begin position="273"/>
        <end position="333"/>
    </location>
</feature>
<name>A0ABR0WH68_REHGL</name>
<feature type="region of interest" description="Leucine repeat II (LRII)" evidence="3">
    <location>
        <begin position="433"/>
        <end position="465"/>
    </location>
</feature>
<comment type="similarity">
    <text evidence="3">Belongs to the GRAS family.</text>
</comment>
<dbReference type="EMBL" id="JABTTQ020000010">
    <property type="protein sequence ID" value="KAK6146912.1"/>
    <property type="molecule type" value="Genomic_DNA"/>
</dbReference>
<accession>A0ABR0WH68</accession>
<reference evidence="5 6" key="1">
    <citation type="journal article" date="2021" name="Comput. Struct. Biotechnol. J.">
        <title>De novo genome assembly of the potent medicinal plant Rehmannia glutinosa using nanopore technology.</title>
        <authorList>
            <person name="Ma L."/>
            <person name="Dong C."/>
            <person name="Song C."/>
            <person name="Wang X."/>
            <person name="Zheng X."/>
            <person name="Niu Y."/>
            <person name="Chen S."/>
            <person name="Feng W."/>
        </authorList>
    </citation>
    <scope>NUCLEOTIDE SEQUENCE [LARGE SCALE GENOMIC DNA]</scope>
    <source>
        <strain evidence="5">DH-2019</strain>
    </source>
</reference>
<organism evidence="5 6">
    <name type="scientific">Rehmannia glutinosa</name>
    <name type="common">Chinese foxglove</name>
    <dbReference type="NCBI Taxonomy" id="99300"/>
    <lineage>
        <taxon>Eukaryota</taxon>
        <taxon>Viridiplantae</taxon>
        <taxon>Streptophyta</taxon>
        <taxon>Embryophyta</taxon>
        <taxon>Tracheophyta</taxon>
        <taxon>Spermatophyta</taxon>
        <taxon>Magnoliopsida</taxon>
        <taxon>eudicotyledons</taxon>
        <taxon>Gunneridae</taxon>
        <taxon>Pentapetalae</taxon>
        <taxon>asterids</taxon>
        <taxon>lamiids</taxon>
        <taxon>Lamiales</taxon>
        <taxon>Orobanchaceae</taxon>
        <taxon>Rehmannieae</taxon>
        <taxon>Rehmannia</taxon>
    </lineage>
</organism>
<dbReference type="PANTHER" id="PTHR31636">
    <property type="entry name" value="OSJNBA0084A10.13 PROTEIN-RELATED"/>
    <property type="match status" value="1"/>
</dbReference>
<dbReference type="Pfam" id="PF03514">
    <property type="entry name" value="GRAS"/>
    <property type="match status" value="1"/>
</dbReference>
<protein>
    <recommendedName>
        <fullName evidence="7">Scarecrow-like protein</fullName>
    </recommendedName>
</protein>
<feature type="compositionally biased region" description="Polar residues" evidence="4">
    <location>
        <begin position="93"/>
        <end position="103"/>
    </location>
</feature>
<feature type="region of interest" description="SAW" evidence="3">
    <location>
        <begin position="571"/>
        <end position="646"/>
    </location>
</feature>
<evidence type="ECO:0000256" key="4">
    <source>
        <dbReference type="SAM" id="MobiDB-lite"/>
    </source>
</evidence>
<comment type="caution">
    <text evidence="5">The sequence shown here is derived from an EMBL/GenBank/DDBJ whole genome shotgun (WGS) entry which is preliminary data.</text>
</comment>
<dbReference type="PROSITE" id="PS50985">
    <property type="entry name" value="GRAS"/>
    <property type="match status" value="1"/>
</dbReference>
<evidence type="ECO:0008006" key="7">
    <source>
        <dbReference type="Google" id="ProtNLM"/>
    </source>
</evidence>
<evidence type="ECO:0000256" key="3">
    <source>
        <dbReference type="PROSITE-ProRule" id="PRU01191"/>
    </source>
</evidence>
<sequence length="648" mass="74081">MGYPIENLVNGQRNQIISPFQEQSILGLHLLPNKPLGTYCDFSDGLLLNYINQMLMEEDMDEKTHMLQESLDFQAKEKSFYDAIGEKYPPSPQSESAFFSRNSESPDHNPYINPHTSSSSSSDGIIQGRNQDSTYNVDKLSHDTYNESRSVWNFKKGVEEASKFLPSGNNVSSYEGLITLEKKVEPELSPCKRNHRNLETDTEEERSSKLPALYTDIDTLVEEFDAILLNSMGEGRKKFGAYRTDLKNAMSQKKGASGKKGCNKKQNRKKEVIDLRTLLINCAQAVAADDCRNANVLIKQIRKHSSPCGDGNQRLAHYFADALEARSAGRGSQIYKSPVNKRTTAADYLKAYYTSLASAPFKKISNLATIQTIINKTKNATKIHIIDFGILYGFQWPTLIQRIAKREGGPPKVKITGIDFPQPGFRPAERVEDTCRRLARYAEKFNVPFEYNAIAQKWETIRIDGLKIEDDEFVAVTCLYRSKNLTDETVVAQSSRTVVLNLIQKINPDVFIHGVVNGTYSAPFFVTRFREVLYHFSALFDMLEANVPREIPERMLIEREIFAREAFNVIACEGWERVERPETYKQWQVRNMRSGFLQVPFDREIVKEAMEKVTTFFHKDFMIDEHSKWILLGWRGRIINAISCWKPV</sequence>
<dbReference type="Proteomes" id="UP001318860">
    <property type="component" value="Unassembled WGS sequence"/>
</dbReference>
<keyword evidence="1" id="KW-0805">Transcription regulation</keyword>
<evidence type="ECO:0000313" key="6">
    <source>
        <dbReference type="Proteomes" id="UP001318860"/>
    </source>
</evidence>
<evidence type="ECO:0000256" key="2">
    <source>
        <dbReference type="ARBA" id="ARBA00023163"/>
    </source>
</evidence>
<evidence type="ECO:0000313" key="5">
    <source>
        <dbReference type="EMBL" id="KAK6146912.1"/>
    </source>
</evidence>
<feature type="region of interest" description="VHIID" evidence="3">
    <location>
        <begin position="352"/>
        <end position="417"/>
    </location>
</feature>
<feature type="region of interest" description="Disordered" evidence="4">
    <location>
        <begin position="84"/>
        <end position="130"/>
    </location>
</feature>
<dbReference type="InterPro" id="IPR005202">
    <property type="entry name" value="TF_GRAS"/>
</dbReference>
<evidence type="ECO:0000256" key="1">
    <source>
        <dbReference type="ARBA" id="ARBA00023015"/>
    </source>
</evidence>
<gene>
    <name evidence="5" type="ORF">DH2020_017824</name>
</gene>
<keyword evidence="2" id="KW-0804">Transcription</keyword>
<keyword evidence="6" id="KW-1185">Reference proteome</keyword>
<comment type="caution">
    <text evidence="3">Lacks conserved residue(s) required for the propagation of feature annotation.</text>
</comment>
<feature type="short sequence motif" description="VHIID" evidence="3">
    <location>
        <begin position="383"/>
        <end position="387"/>
    </location>
</feature>
<proteinExistence type="inferred from homology"/>